<dbReference type="VEuPathDB" id="FungiDB:MYCFIDRAFT_133152"/>
<dbReference type="GeneID" id="19330834"/>
<dbReference type="OrthoDB" id="3640889at2759"/>
<evidence type="ECO:0000313" key="1">
    <source>
        <dbReference type="EMBL" id="EME85311.1"/>
    </source>
</evidence>
<dbReference type="KEGG" id="pfj:MYCFIDRAFT_133152"/>
<dbReference type="EMBL" id="KB446556">
    <property type="protein sequence ID" value="EME85311.1"/>
    <property type="molecule type" value="Genomic_DNA"/>
</dbReference>
<reference evidence="1 2" key="1">
    <citation type="journal article" date="2012" name="PLoS Pathog.">
        <title>Diverse lifestyles and strategies of plant pathogenesis encoded in the genomes of eighteen Dothideomycetes fungi.</title>
        <authorList>
            <person name="Ohm R.A."/>
            <person name="Feau N."/>
            <person name="Henrissat B."/>
            <person name="Schoch C.L."/>
            <person name="Horwitz B.A."/>
            <person name="Barry K.W."/>
            <person name="Condon B.J."/>
            <person name="Copeland A.C."/>
            <person name="Dhillon B."/>
            <person name="Glaser F."/>
            <person name="Hesse C.N."/>
            <person name="Kosti I."/>
            <person name="LaButti K."/>
            <person name="Lindquist E.A."/>
            <person name="Lucas S."/>
            <person name="Salamov A.A."/>
            <person name="Bradshaw R.E."/>
            <person name="Ciuffetti L."/>
            <person name="Hamelin R.C."/>
            <person name="Kema G.H.J."/>
            <person name="Lawrence C."/>
            <person name="Scott J.A."/>
            <person name="Spatafora J.W."/>
            <person name="Turgeon B.G."/>
            <person name="de Wit P.J.G.M."/>
            <person name="Zhong S."/>
            <person name="Goodwin S.B."/>
            <person name="Grigoriev I.V."/>
        </authorList>
    </citation>
    <scope>NUCLEOTIDE SEQUENCE [LARGE SCALE GENOMIC DNA]</scope>
    <source>
        <strain evidence="1 2">CIRAD86</strain>
    </source>
</reference>
<organism evidence="1 2">
    <name type="scientific">Pseudocercospora fijiensis (strain CIRAD86)</name>
    <name type="common">Black leaf streak disease fungus</name>
    <name type="synonym">Mycosphaerella fijiensis</name>
    <dbReference type="NCBI Taxonomy" id="383855"/>
    <lineage>
        <taxon>Eukaryota</taxon>
        <taxon>Fungi</taxon>
        <taxon>Dikarya</taxon>
        <taxon>Ascomycota</taxon>
        <taxon>Pezizomycotina</taxon>
        <taxon>Dothideomycetes</taxon>
        <taxon>Dothideomycetidae</taxon>
        <taxon>Mycosphaerellales</taxon>
        <taxon>Mycosphaerellaceae</taxon>
        <taxon>Pseudocercospora</taxon>
    </lineage>
</organism>
<keyword evidence="2" id="KW-1185">Reference proteome</keyword>
<sequence length="97" mass="11126">MAAPVVIEPRKNVPISRFENIQLKIIKDNTQASDALSRRDGTTEFDPDAVYKTRRDGTTEFNPDAVYRRDGTTEFDPDAVYKRDSSRIAFEHDSIFE</sequence>
<dbReference type="HOGENOM" id="CLU_2347613_0_0_1"/>
<name>M3AL69_PSEFD</name>
<evidence type="ECO:0000313" key="2">
    <source>
        <dbReference type="Proteomes" id="UP000016932"/>
    </source>
</evidence>
<dbReference type="AlphaFoldDB" id="M3AL69"/>
<proteinExistence type="predicted"/>
<protein>
    <submittedName>
        <fullName evidence="1">Uncharacterized protein</fullName>
    </submittedName>
</protein>
<dbReference type="Proteomes" id="UP000016932">
    <property type="component" value="Unassembled WGS sequence"/>
</dbReference>
<dbReference type="RefSeq" id="XP_007922967.1">
    <property type="nucleotide sequence ID" value="XM_007924776.1"/>
</dbReference>
<gene>
    <name evidence="1" type="ORF">MYCFIDRAFT_133152</name>
</gene>
<accession>M3AL69</accession>